<protein>
    <recommendedName>
        <fullName evidence="3">RHS repeat-associated protein</fullName>
    </recommendedName>
</protein>
<dbReference type="InterPro" id="IPR050708">
    <property type="entry name" value="T6SS_VgrG/RHS"/>
</dbReference>
<proteinExistence type="predicted"/>
<dbReference type="PANTHER" id="PTHR32305">
    <property type="match status" value="1"/>
</dbReference>
<dbReference type="Proteomes" id="UP001500748">
    <property type="component" value="Unassembled WGS sequence"/>
</dbReference>
<organism evidence="1 2">
    <name type="scientific">Flavobacterium ginsengiterrae</name>
    <dbReference type="NCBI Taxonomy" id="871695"/>
    <lineage>
        <taxon>Bacteria</taxon>
        <taxon>Pseudomonadati</taxon>
        <taxon>Bacteroidota</taxon>
        <taxon>Flavobacteriia</taxon>
        <taxon>Flavobacteriales</taxon>
        <taxon>Flavobacteriaceae</taxon>
        <taxon>Flavobacterium</taxon>
    </lineage>
</organism>
<comment type="caution">
    <text evidence="1">The sequence shown here is derived from an EMBL/GenBank/DDBJ whole genome shotgun (WGS) entry which is preliminary data.</text>
</comment>
<dbReference type="NCBIfam" id="TIGR03696">
    <property type="entry name" value="Rhs_assc_core"/>
    <property type="match status" value="1"/>
</dbReference>
<evidence type="ECO:0000313" key="2">
    <source>
        <dbReference type="Proteomes" id="UP001500748"/>
    </source>
</evidence>
<name>A0ABP7G6X7_9FLAO</name>
<sequence>MYDYGARNYDPALGRWMNIDPLAEKYDNFTPYAYTVNNPIFFTDPDGMRIRWASWSDVKNDENLSKQFSSRKEYREARRELKKQYNEVLKNSETATKIYGDLDADSAVHTIFATKDTGGNTTVAEGGGTNIKIGIGDGSSSFLDGITSNDSNIQAQVGHEGGHAWLKMNGLEVEKSVPNMSTASSFDVLIYNNHYEQRERGASHIENIIRGELISNGAKNMNLSSTYHAQTLNYTGGSLFKYDFKTSALKLLQNNPYNANGYLNKTYNLPTPKK</sequence>
<dbReference type="EMBL" id="BAABDU010000002">
    <property type="protein sequence ID" value="GAA3757898.1"/>
    <property type="molecule type" value="Genomic_DNA"/>
</dbReference>
<evidence type="ECO:0008006" key="3">
    <source>
        <dbReference type="Google" id="ProtNLM"/>
    </source>
</evidence>
<dbReference type="Gene3D" id="2.180.10.10">
    <property type="entry name" value="RHS repeat-associated core"/>
    <property type="match status" value="1"/>
</dbReference>
<accession>A0ABP7G6X7</accession>
<keyword evidence="2" id="KW-1185">Reference proteome</keyword>
<gene>
    <name evidence="1" type="ORF">GCM10022423_05420</name>
</gene>
<dbReference type="InterPro" id="IPR022385">
    <property type="entry name" value="Rhs_assc_core"/>
</dbReference>
<evidence type="ECO:0000313" key="1">
    <source>
        <dbReference type="EMBL" id="GAA3757898.1"/>
    </source>
</evidence>
<reference evidence="2" key="1">
    <citation type="journal article" date="2019" name="Int. J. Syst. Evol. Microbiol.">
        <title>The Global Catalogue of Microorganisms (GCM) 10K type strain sequencing project: providing services to taxonomists for standard genome sequencing and annotation.</title>
        <authorList>
            <consortium name="The Broad Institute Genomics Platform"/>
            <consortium name="The Broad Institute Genome Sequencing Center for Infectious Disease"/>
            <person name="Wu L."/>
            <person name="Ma J."/>
        </authorList>
    </citation>
    <scope>NUCLEOTIDE SEQUENCE [LARGE SCALE GENOMIC DNA]</scope>
    <source>
        <strain evidence="2">JCM 17337</strain>
    </source>
</reference>
<dbReference type="RefSeq" id="WP_425554217.1">
    <property type="nucleotide sequence ID" value="NZ_BAABDU010000002.1"/>
</dbReference>
<dbReference type="PANTHER" id="PTHR32305:SF15">
    <property type="entry name" value="PROTEIN RHSA-RELATED"/>
    <property type="match status" value="1"/>
</dbReference>